<feature type="domain" description="Mur ligase central" evidence="14">
    <location>
        <begin position="130"/>
        <end position="317"/>
    </location>
</feature>
<comment type="pathway">
    <text evidence="10 11">Cell wall biogenesis; peptidoglycan biosynthesis.</text>
</comment>
<evidence type="ECO:0000256" key="8">
    <source>
        <dbReference type="ARBA" id="ARBA00023306"/>
    </source>
</evidence>
<evidence type="ECO:0000313" key="16">
    <source>
        <dbReference type="Proteomes" id="UP001183619"/>
    </source>
</evidence>
<keyword evidence="4 10" id="KW-0547">Nucleotide-binding</keyword>
<evidence type="ECO:0000256" key="5">
    <source>
        <dbReference type="ARBA" id="ARBA00022840"/>
    </source>
</evidence>
<dbReference type="GO" id="GO:0047480">
    <property type="term" value="F:UDP-N-acetylmuramoyl-tripeptide-D-alanyl-D-alanine ligase activity"/>
    <property type="evidence" value="ECO:0007669"/>
    <property type="project" value="UniProtKB-EC"/>
</dbReference>
<evidence type="ECO:0000259" key="14">
    <source>
        <dbReference type="Pfam" id="PF08245"/>
    </source>
</evidence>
<dbReference type="SUPFAM" id="SSF53623">
    <property type="entry name" value="MurD-like peptide ligases, catalytic domain"/>
    <property type="match status" value="1"/>
</dbReference>
<keyword evidence="7 10" id="KW-0573">Peptidoglycan synthesis</keyword>
<comment type="caution">
    <text evidence="15">The sequence shown here is derived from an EMBL/GenBank/DDBJ whole genome shotgun (WGS) entry which is preliminary data.</text>
</comment>
<keyword evidence="9 10" id="KW-0961">Cell wall biogenesis/degradation</keyword>
<comment type="function">
    <text evidence="10 11">Involved in cell wall formation. Catalyzes the final step in the synthesis of UDP-N-acetylmuramoyl-pentapeptide, the precursor of murein.</text>
</comment>
<dbReference type="Gene3D" id="3.40.1190.10">
    <property type="entry name" value="Mur-like, catalytic domain"/>
    <property type="match status" value="1"/>
</dbReference>
<dbReference type="NCBIfam" id="TIGR01143">
    <property type="entry name" value="murF"/>
    <property type="match status" value="1"/>
</dbReference>
<evidence type="ECO:0000256" key="11">
    <source>
        <dbReference type="RuleBase" id="RU004136"/>
    </source>
</evidence>
<evidence type="ECO:0000313" key="15">
    <source>
        <dbReference type="EMBL" id="MDR7356140.1"/>
    </source>
</evidence>
<evidence type="ECO:0000256" key="2">
    <source>
        <dbReference type="ARBA" id="ARBA00022598"/>
    </source>
</evidence>
<feature type="domain" description="Mur ligase N-terminal catalytic" evidence="12">
    <location>
        <begin position="29"/>
        <end position="74"/>
    </location>
</feature>
<dbReference type="Pfam" id="PF08245">
    <property type="entry name" value="Mur_ligase_M"/>
    <property type="match status" value="1"/>
</dbReference>
<dbReference type="PANTHER" id="PTHR43024">
    <property type="entry name" value="UDP-N-ACETYLMURAMOYL-TRIPEPTIDE--D-ALANYL-D-ALANINE LIGASE"/>
    <property type="match status" value="1"/>
</dbReference>
<dbReference type="InterPro" id="IPR004101">
    <property type="entry name" value="Mur_ligase_C"/>
</dbReference>
<keyword evidence="1 10" id="KW-0963">Cytoplasm</keyword>
<evidence type="ECO:0000256" key="9">
    <source>
        <dbReference type="ARBA" id="ARBA00023316"/>
    </source>
</evidence>
<dbReference type="InterPro" id="IPR036615">
    <property type="entry name" value="Mur_ligase_C_dom_sf"/>
</dbReference>
<keyword evidence="2 10" id="KW-0436">Ligase</keyword>
<evidence type="ECO:0000256" key="10">
    <source>
        <dbReference type="HAMAP-Rule" id="MF_02019"/>
    </source>
</evidence>
<dbReference type="EMBL" id="JAVDYF010000001">
    <property type="protein sequence ID" value="MDR7356140.1"/>
    <property type="molecule type" value="Genomic_DNA"/>
</dbReference>
<sequence>MIALTLAQVAQAVGGRVDHGTGDELITGGVEFDSRKVGHGDLFVAIPGARVDGHDFAQRACDQGAVGVLAARPVGVPAVIVPPAPDELGSGNSYATEHDSDGSVAAVIFALGRLARAVLDRLDALTVIGVTGSAGKTSTKDIVATLCSQQGPTIAPPGSFNNEIGHPYTALQCDEETEFLVAEMSARGIGHVAHLATIAPPQIGVVLNVGTAHVGEFGSQENIAVAKGELVEALPASGVAVLNADDPFVAAMASRTRARVCRFSARGPADVWASDISVDALSRPRFVLHAGEHEAEVQLQIFGLHQVSNAVAAAAAALAAGVEFSDAATRLCEHRSASAHRMDVRTREHDQVVVIDDSYNANPESMRAGLRSLVAMKKPEAHAIAVLGPMSELGENAAEDHAEIARFAHEIGVSSLIVVGDNPNSLAVVEAASQCGVPTFSVSDTTEAARIAQQIIEAGDVVLVKASNAFRLWTVAEAVLAGNPSEERKSHADGAEGDSQSLSCACVGEKTVTNSSLSGNRKQDA</sequence>
<evidence type="ECO:0000256" key="4">
    <source>
        <dbReference type="ARBA" id="ARBA00022741"/>
    </source>
</evidence>
<dbReference type="Gene3D" id="3.90.190.20">
    <property type="entry name" value="Mur ligase, C-terminal domain"/>
    <property type="match status" value="1"/>
</dbReference>
<dbReference type="InterPro" id="IPR035911">
    <property type="entry name" value="MurE/MurF_N"/>
</dbReference>
<keyword evidence="6 10" id="KW-0133">Cell shape</keyword>
<gene>
    <name evidence="10" type="primary">murF</name>
    <name evidence="15" type="ORF">J2S37_002678</name>
</gene>
<dbReference type="SUPFAM" id="SSF53244">
    <property type="entry name" value="MurD-like peptide ligases, peptide-binding domain"/>
    <property type="match status" value="1"/>
</dbReference>
<dbReference type="HAMAP" id="MF_02019">
    <property type="entry name" value="MurF"/>
    <property type="match status" value="1"/>
</dbReference>
<evidence type="ECO:0000256" key="1">
    <source>
        <dbReference type="ARBA" id="ARBA00022490"/>
    </source>
</evidence>
<reference evidence="15 16" key="1">
    <citation type="submission" date="2023-07" db="EMBL/GenBank/DDBJ databases">
        <title>Sequencing the genomes of 1000 actinobacteria strains.</title>
        <authorList>
            <person name="Klenk H.-P."/>
        </authorList>
    </citation>
    <scope>NUCLEOTIDE SEQUENCE [LARGE SCALE GENOMIC DNA]</scope>
    <source>
        <strain evidence="15 16">DSM 44508</strain>
    </source>
</reference>
<evidence type="ECO:0000259" key="13">
    <source>
        <dbReference type="Pfam" id="PF02875"/>
    </source>
</evidence>
<organism evidence="15 16">
    <name type="scientific">Corynebacterium felinum</name>
    <dbReference type="NCBI Taxonomy" id="131318"/>
    <lineage>
        <taxon>Bacteria</taxon>
        <taxon>Bacillati</taxon>
        <taxon>Actinomycetota</taxon>
        <taxon>Actinomycetes</taxon>
        <taxon>Mycobacteriales</taxon>
        <taxon>Corynebacteriaceae</taxon>
        <taxon>Corynebacterium</taxon>
    </lineage>
</organism>
<name>A0ABU2BBZ2_9CORY</name>
<evidence type="ECO:0000256" key="7">
    <source>
        <dbReference type="ARBA" id="ARBA00022984"/>
    </source>
</evidence>
<evidence type="ECO:0000259" key="12">
    <source>
        <dbReference type="Pfam" id="PF01225"/>
    </source>
</evidence>
<evidence type="ECO:0000256" key="3">
    <source>
        <dbReference type="ARBA" id="ARBA00022618"/>
    </source>
</evidence>
<dbReference type="InterPro" id="IPR036565">
    <property type="entry name" value="Mur-like_cat_sf"/>
</dbReference>
<keyword evidence="3 10" id="KW-0132">Cell division</keyword>
<dbReference type="Gene3D" id="3.40.1390.10">
    <property type="entry name" value="MurE/MurF, N-terminal domain"/>
    <property type="match status" value="1"/>
</dbReference>
<proteinExistence type="inferred from homology"/>
<dbReference type="InterPro" id="IPR000713">
    <property type="entry name" value="Mur_ligase_N"/>
</dbReference>
<dbReference type="InterPro" id="IPR005863">
    <property type="entry name" value="UDP-N-AcMur_synth"/>
</dbReference>
<comment type="catalytic activity">
    <reaction evidence="10 11">
        <text>D-alanyl-D-alanine + UDP-N-acetyl-alpha-D-muramoyl-L-alanyl-gamma-D-glutamyl-meso-2,6-diaminopimelate + ATP = UDP-N-acetyl-alpha-D-muramoyl-L-alanyl-gamma-D-glutamyl-meso-2,6-diaminopimeloyl-D-alanyl-D-alanine + ADP + phosphate + H(+)</text>
        <dbReference type="Rhea" id="RHEA:28374"/>
        <dbReference type="ChEBI" id="CHEBI:15378"/>
        <dbReference type="ChEBI" id="CHEBI:30616"/>
        <dbReference type="ChEBI" id="CHEBI:43474"/>
        <dbReference type="ChEBI" id="CHEBI:57822"/>
        <dbReference type="ChEBI" id="CHEBI:61386"/>
        <dbReference type="ChEBI" id="CHEBI:83905"/>
        <dbReference type="ChEBI" id="CHEBI:456216"/>
        <dbReference type="EC" id="6.3.2.10"/>
    </reaction>
</comment>
<dbReference type="Pfam" id="PF01225">
    <property type="entry name" value="Mur_ligase"/>
    <property type="match status" value="1"/>
</dbReference>
<dbReference type="InterPro" id="IPR013221">
    <property type="entry name" value="Mur_ligase_cen"/>
</dbReference>
<keyword evidence="5 10" id="KW-0067">ATP-binding</keyword>
<comment type="subcellular location">
    <subcellularLocation>
        <location evidence="10 11">Cytoplasm</location>
    </subcellularLocation>
</comment>
<feature type="binding site" evidence="10">
    <location>
        <begin position="132"/>
        <end position="138"/>
    </location>
    <ligand>
        <name>ATP</name>
        <dbReference type="ChEBI" id="CHEBI:30616"/>
    </ligand>
</feature>
<keyword evidence="8 10" id="KW-0131">Cell cycle</keyword>
<dbReference type="Pfam" id="PF02875">
    <property type="entry name" value="Mur_ligase_C"/>
    <property type="match status" value="1"/>
</dbReference>
<dbReference type="SUPFAM" id="SSF63418">
    <property type="entry name" value="MurE/MurF N-terminal domain"/>
    <property type="match status" value="1"/>
</dbReference>
<comment type="similarity">
    <text evidence="10">Belongs to the MurCDEF family. MurF subfamily.</text>
</comment>
<dbReference type="Proteomes" id="UP001183619">
    <property type="component" value="Unassembled WGS sequence"/>
</dbReference>
<evidence type="ECO:0000256" key="6">
    <source>
        <dbReference type="ARBA" id="ARBA00022960"/>
    </source>
</evidence>
<dbReference type="RefSeq" id="WP_277104583.1">
    <property type="nucleotide sequence ID" value="NZ_BAAAJS010000056.1"/>
</dbReference>
<dbReference type="PANTHER" id="PTHR43024:SF1">
    <property type="entry name" value="UDP-N-ACETYLMURAMOYL-TRIPEPTIDE--D-ALANYL-D-ALANINE LIGASE"/>
    <property type="match status" value="1"/>
</dbReference>
<protein>
    <recommendedName>
        <fullName evidence="10 11">UDP-N-acetylmuramoyl-tripeptide--D-alanyl-D-alanine ligase</fullName>
        <ecNumber evidence="10 11">6.3.2.10</ecNumber>
    </recommendedName>
    <alternativeName>
        <fullName evidence="10">D-alanyl-D-alanine-adding enzyme</fullName>
    </alternativeName>
</protein>
<dbReference type="EC" id="6.3.2.10" evidence="10 11"/>
<keyword evidence="16" id="KW-1185">Reference proteome</keyword>
<dbReference type="InterPro" id="IPR051046">
    <property type="entry name" value="MurCDEF_CellWall_CoF430Synth"/>
</dbReference>
<accession>A0ABU2BBZ2</accession>
<feature type="domain" description="Mur ligase C-terminal" evidence="13">
    <location>
        <begin position="340"/>
        <end position="467"/>
    </location>
</feature>